<dbReference type="InterPro" id="IPR038732">
    <property type="entry name" value="HpyO/CreE_NAD-binding"/>
</dbReference>
<dbReference type="InterPro" id="IPR052189">
    <property type="entry name" value="L-asp_N-monooxygenase_NS-form"/>
</dbReference>
<organism evidence="2 3">
    <name type="scientific">Saccharothrix yanglingensis</name>
    <dbReference type="NCBI Taxonomy" id="659496"/>
    <lineage>
        <taxon>Bacteria</taxon>
        <taxon>Bacillati</taxon>
        <taxon>Actinomycetota</taxon>
        <taxon>Actinomycetes</taxon>
        <taxon>Pseudonocardiales</taxon>
        <taxon>Pseudonocardiaceae</taxon>
        <taxon>Saccharothrix</taxon>
    </lineage>
</organism>
<dbReference type="PANTHER" id="PTHR40254:SF1">
    <property type="entry name" value="BLR0577 PROTEIN"/>
    <property type="match status" value="1"/>
</dbReference>
<keyword evidence="3" id="KW-1185">Reference proteome</keyword>
<reference evidence="2 3" key="1">
    <citation type="submission" date="2017-06" db="EMBL/GenBank/DDBJ databases">
        <title>Cultured bacterium strain Saccharothrix yanglingensis Hhs.015.</title>
        <authorList>
            <person name="Xia Y."/>
        </authorList>
    </citation>
    <scope>NUCLEOTIDE SEQUENCE [LARGE SCALE GENOMIC DNA]</scope>
    <source>
        <strain evidence="2 3">Hhs.015</strain>
    </source>
</reference>
<dbReference type="Pfam" id="PF13454">
    <property type="entry name" value="NAD_binding_9"/>
    <property type="match status" value="1"/>
</dbReference>
<proteinExistence type="predicted"/>
<evidence type="ECO:0000313" key="2">
    <source>
        <dbReference type="EMBL" id="MDQ2586519.1"/>
    </source>
</evidence>
<evidence type="ECO:0000259" key="1">
    <source>
        <dbReference type="Pfam" id="PF13454"/>
    </source>
</evidence>
<sequence length="609" mass="66161">MGNSGRAHRVVVVGAGLGGVATAIRLLRFAREPLEVVLLERRPDYRNAGVAYHRAGNHWHHVFNIQAGRMSAFREDVDDFVDWANHEADRTGWPDEWRGFAFTESGPAPRRIYHDYLDNRLAEAAREAAAGVVLVEADGEAVDLEVRDGRVDVVLGGASREVLTADHVVLATGLEVRFPAFAADVADHPAFVRHPYSEAGLARVLDVAPDDDVVIVGSLLTAYDFADLLLRRGHAGRVHLVSRSGLMLRTYPPDHRHHVLALPPPRLLDHPYEGREDFVRRLRAEWEKACDAVVRRHPDVPREVVSERVAKSWEPYLPEVVARVPPDDLRALLTAHSSLLAVLRVGAVPYTTRLVEEAVLAGDRLSLTVGAVERVEPTGDGALAVSVSGADGTRTIEARLVICNFGRESDYLRAESPLWASLLRKGLATAHRHTGRGVEVDAAGGLLTPAGSPAGPVTVVGSPREGDEIVRHGRTGAFTFNLAAIKNHSVSAAATVLQRLEHRYDERADDVVEALTTTSDPAVDGVFSRAVSFDVRRMAARRRADREALAERLDDSLGAIRDALGAPVDDSALRFAVNTTATEMLKDLSVTPRDLRALLGLDDAVGPTG</sequence>
<feature type="domain" description="FAD-dependent urate hydroxylase HpyO/Asp monooxygenase CreE-like FAD/NAD(P)-binding" evidence="1">
    <location>
        <begin position="11"/>
        <end position="173"/>
    </location>
</feature>
<protein>
    <submittedName>
        <fullName evidence="2">Pyridine nucleotide-disulfide oxidoreductase</fullName>
    </submittedName>
</protein>
<dbReference type="EMBL" id="NSDM01000009">
    <property type="protein sequence ID" value="MDQ2586519.1"/>
    <property type="molecule type" value="Genomic_DNA"/>
</dbReference>
<name>A0ABU0X7D5_9PSEU</name>
<accession>A0ABU0X7D5</accession>
<dbReference type="SUPFAM" id="SSF51905">
    <property type="entry name" value="FAD/NAD(P)-binding domain"/>
    <property type="match status" value="2"/>
</dbReference>
<dbReference type="Gene3D" id="3.50.50.60">
    <property type="entry name" value="FAD/NAD(P)-binding domain"/>
    <property type="match status" value="2"/>
</dbReference>
<dbReference type="PRINTS" id="PR00368">
    <property type="entry name" value="FADPNR"/>
</dbReference>
<gene>
    <name evidence="2" type="ORF">CKY47_21485</name>
</gene>
<dbReference type="InterPro" id="IPR036188">
    <property type="entry name" value="FAD/NAD-bd_sf"/>
</dbReference>
<dbReference type="PANTHER" id="PTHR40254">
    <property type="entry name" value="BLR0577 PROTEIN"/>
    <property type="match status" value="1"/>
</dbReference>
<comment type="caution">
    <text evidence="2">The sequence shown here is derived from an EMBL/GenBank/DDBJ whole genome shotgun (WGS) entry which is preliminary data.</text>
</comment>
<dbReference type="Proteomes" id="UP001225605">
    <property type="component" value="Unassembled WGS sequence"/>
</dbReference>
<evidence type="ECO:0000313" key="3">
    <source>
        <dbReference type="Proteomes" id="UP001225605"/>
    </source>
</evidence>